<dbReference type="OrthoDB" id="3650741at2759"/>
<keyword evidence="2" id="KW-1185">Reference proteome</keyword>
<evidence type="ECO:0000313" key="1">
    <source>
        <dbReference type="EMBL" id="UJO21394.1"/>
    </source>
</evidence>
<name>A0A9Q8PFB7_PASFU</name>
<gene>
    <name evidence="1" type="ORF">CLAFUR5_10899</name>
</gene>
<dbReference type="RefSeq" id="XP_047765760.1">
    <property type="nucleotide sequence ID" value="XM_047910047.1"/>
</dbReference>
<protein>
    <submittedName>
        <fullName evidence="1">Uncharacterized protein</fullName>
    </submittedName>
</protein>
<reference evidence="1" key="1">
    <citation type="submission" date="2021-12" db="EMBL/GenBank/DDBJ databases">
        <authorList>
            <person name="Zaccaron A."/>
            <person name="Stergiopoulos I."/>
        </authorList>
    </citation>
    <scope>NUCLEOTIDE SEQUENCE</scope>
    <source>
        <strain evidence="1">Race5_Kim</strain>
    </source>
</reference>
<sequence length="163" mass="18564">MAPISTSDLRRHLESLLQEPYDEIYNLTFAAESKTHTVTESWKPPHLLQVDRASRLTFAASFFQDATFVFRSASFPCEARNIASSWLKSQSPKNLERVKEIRPVFKRRPHKGHSHDSADRAEIERQMLKLILALMQTAKDGQGIHFDHPAHRLAKNACAMVVG</sequence>
<dbReference type="KEGG" id="ffu:CLAFUR5_10899"/>
<dbReference type="EMBL" id="CP090170">
    <property type="protein sequence ID" value="UJO21394.1"/>
    <property type="molecule type" value="Genomic_DNA"/>
</dbReference>
<proteinExistence type="predicted"/>
<organism evidence="1 2">
    <name type="scientific">Passalora fulva</name>
    <name type="common">Tomato leaf mold</name>
    <name type="synonym">Cladosporium fulvum</name>
    <dbReference type="NCBI Taxonomy" id="5499"/>
    <lineage>
        <taxon>Eukaryota</taxon>
        <taxon>Fungi</taxon>
        <taxon>Dikarya</taxon>
        <taxon>Ascomycota</taxon>
        <taxon>Pezizomycotina</taxon>
        <taxon>Dothideomycetes</taxon>
        <taxon>Dothideomycetidae</taxon>
        <taxon>Mycosphaerellales</taxon>
        <taxon>Mycosphaerellaceae</taxon>
        <taxon>Fulvia</taxon>
    </lineage>
</organism>
<dbReference type="Proteomes" id="UP000756132">
    <property type="component" value="Chromosome 8"/>
</dbReference>
<evidence type="ECO:0000313" key="2">
    <source>
        <dbReference type="Proteomes" id="UP000756132"/>
    </source>
</evidence>
<accession>A0A9Q8PFB7</accession>
<reference evidence="1" key="2">
    <citation type="journal article" date="2022" name="Microb. Genom.">
        <title>A chromosome-scale genome assembly of the tomato pathogen Cladosporium fulvum reveals a compartmentalized genome architecture and the presence of a dispensable chromosome.</title>
        <authorList>
            <person name="Zaccaron A.Z."/>
            <person name="Chen L.H."/>
            <person name="Samaras A."/>
            <person name="Stergiopoulos I."/>
        </authorList>
    </citation>
    <scope>NUCLEOTIDE SEQUENCE</scope>
    <source>
        <strain evidence="1">Race5_Kim</strain>
    </source>
</reference>
<dbReference type="GeneID" id="71990777"/>
<dbReference type="AlphaFoldDB" id="A0A9Q8PFB7"/>